<evidence type="ECO:0000256" key="2">
    <source>
        <dbReference type="SAM" id="Phobius"/>
    </source>
</evidence>
<dbReference type="AlphaFoldDB" id="A0A6C0H9J3"/>
<dbReference type="EMBL" id="MN739917">
    <property type="protein sequence ID" value="QHT77281.1"/>
    <property type="molecule type" value="Genomic_DNA"/>
</dbReference>
<feature type="transmembrane region" description="Helical" evidence="2">
    <location>
        <begin position="156"/>
        <end position="176"/>
    </location>
</feature>
<organism evidence="3">
    <name type="scientific">viral metagenome</name>
    <dbReference type="NCBI Taxonomy" id="1070528"/>
    <lineage>
        <taxon>unclassified sequences</taxon>
        <taxon>metagenomes</taxon>
        <taxon>organismal metagenomes</taxon>
    </lineage>
</organism>
<name>A0A6C0H9J3_9ZZZZ</name>
<keyword evidence="2" id="KW-0812">Transmembrane</keyword>
<evidence type="ECO:0000313" key="3">
    <source>
        <dbReference type="EMBL" id="QHT77281.1"/>
    </source>
</evidence>
<keyword evidence="2" id="KW-0472">Membrane</keyword>
<evidence type="ECO:0000256" key="1">
    <source>
        <dbReference type="SAM" id="MobiDB-lite"/>
    </source>
</evidence>
<sequence>MEQENDASIQEVKIDISDFDEDHCDNCHTEDMMIKKNVFHFLKKKKRNSGEEAMRSFEDGGSSNGDDNYFGENTSDLSDTYSEDDVNSIDNNHLVTGVKNKIIYKKLNYHQVERSIDKYYSDINHKYSSALDILASYLKGHKIIYMEAKSYSEQKLNMLMMPAILLSTAATVLASVVQGFGWGSILISSVNAVIAFLLAIVNYLKLDAASEAHKISSHQYDKLQSTVEFTSGSILLFRDFSIGVGVSPGGGEGGSGDQENALVVRNHDTNLKKELEQEMMKKLTDVEKKIAEIKETNQFLIPQAIRMRYPVIYGTNIFSIIKKIDDHRKKTITNLKNVKNEIRYINAVSKTNKHMLNEDYRGQLVKLFNLKKDLVKEILLLKSAFSIIDQMFQQEILNAEIIKNRWIWGYIFHYKKLVSPLDLNPFIANLMDPFREKIE</sequence>
<keyword evidence="2" id="KW-1133">Transmembrane helix</keyword>
<feature type="region of interest" description="Disordered" evidence="1">
    <location>
        <begin position="52"/>
        <end position="74"/>
    </location>
</feature>
<protein>
    <submittedName>
        <fullName evidence="3">Uncharacterized protein</fullName>
    </submittedName>
</protein>
<proteinExistence type="predicted"/>
<reference evidence="3" key="1">
    <citation type="journal article" date="2020" name="Nature">
        <title>Giant virus diversity and host interactions through global metagenomics.</title>
        <authorList>
            <person name="Schulz F."/>
            <person name="Roux S."/>
            <person name="Paez-Espino D."/>
            <person name="Jungbluth S."/>
            <person name="Walsh D.A."/>
            <person name="Denef V.J."/>
            <person name="McMahon K.D."/>
            <person name="Konstantinidis K.T."/>
            <person name="Eloe-Fadrosh E.A."/>
            <person name="Kyrpides N.C."/>
            <person name="Woyke T."/>
        </authorList>
    </citation>
    <scope>NUCLEOTIDE SEQUENCE</scope>
    <source>
        <strain evidence="3">GVMAG-M-3300023179-86</strain>
    </source>
</reference>
<accession>A0A6C0H9J3</accession>
<feature type="transmembrane region" description="Helical" evidence="2">
    <location>
        <begin position="182"/>
        <end position="204"/>
    </location>
</feature>